<dbReference type="PANTHER" id="PTHR46060:SF1">
    <property type="entry name" value="MARINER MOS1 TRANSPOSASE-LIKE PROTEIN"/>
    <property type="match status" value="1"/>
</dbReference>
<dbReference type="Proteomes" id="UP000827092">
    <property type="component" value="Unassembled WGS sequence"/>
</dbReference>
<dbReference type="InterPro" id="IPR036397">
    <property type="entry name" value="RNaseH_sf"/>
</dbReference>
<dbReference type="AlphaFoldDB" id="A0AAV6TXF2"/>
<sequence length="161" mass="18743">MTFLERYHNVGDDFLSQVVTGDETWVAYVTPESKQQSMEWRHSDSPKQNKRRGKLSKGIVLLHDNARPHVANRTKDLITSFKWETLDHPPYSPDLAPSDYHLFLHLKKHLGGQRLQDDDEVKTVVMQWLTSQAADFYEEGIQKLVQRYDKCLNIGGNYVEK</sequence>
<reference evidence="1 2" key="1">
    <citation type="journal article" date="2022" name="Nat. Ecol. Evol.">
        <title>A masculinizing supergene underlies an exaggerated male reproductive morph in a spider.</title>
        <authorList>
            <person name="Hendrickx F."/>
            <person name="De Corte Z."/>
            <person name="Sonet G."/>
            <person name="Van Belleghem S.M."/>
            <person name="Kostlbacher S."/>
            <person name="Vangestel C."/>
        </authorList>
    </citation>
    <scope>NUCLEOTIDE SEQUENCE [LARGE SCALE GENOMIC DNA]</scope>
    <source>
        <strain evidence="1">W744_W776</strain>
    </source>
</reference>
<gene>
    <name evidence="1" type="ORF">JTE90_020176</name>
</gene>
<dbReference type="EMBL" id="JAFNEN010000888">
    <property type="protein sequence ID" value="KAG8176391.1"/>
    <property type="molecule type" value="Genomic_DNA"/>
</dbReference>
<comment type="caution">
    <text evidence="1">The sequence shown here is derived from an EMBL/GenBank/DDBJ whole genome shotgun (WGS) entry which is preliminary data.</text>
</comment>
<accession>A0AAV6TXF2</accession>
<dbReference type="InterPro" id="IPR052709">
    <property type="entry name" value="Transposase-MT_Hybrid"/>
</dbReference>
<evidence type="ECO:0008006" key="3">
    <source>
        <dbReference type="Google" id="ProtNLM"/>
    </source>
</evidence>
<keyword evidence="2" id="KW-1185">Reference proteome</keyword>
<dbReference type="Gene3D" id="3.30.420.10">
    <property type="entry name" value="Ribonuclease H-like superfamily/Ribonuclease H"/>
    <property type="match status" value="2"/>
</dbReference>
<dbReference type="GO" id="GO:0003676">
    <property type="term" value="F:nucleic acid binding"/>
    <property type="evidence" value="ECO:0007669"/>
    <property type="project" value="InterPro"/>
</dbReference>
<name>A0AAV6TXF2_9ARAC</name>
<organism evidence="1 2">
    <name type="scientific">Oedothorax gibbosus</name>
    <dbReference type="NCBI Taxonomy" id="931172"/>
    <lineage>
        <taxon>Eukaryota</taxon>
        <taxon>Metazoa</taxon>
        <taxon>Ecdysozoa</taxon>
        <taxon>Arthropoda</taxon>
        <taxon>Chelicerata</taxon>
        <taxon>Arachnida</taxon>
        <taxon>Araneae</taxon>
        <taxon>Araneomorphae</taxon>
        <taxon>Entelegynae</taxon>
        <taxon>Araneoidea</taxon>
        <taxon>Linyphiidae</taxon>
        <taxon>Erigoninae</taxon>
        <taxon>Oedothorax</taxon>
    </lineage>
</organism>
<proteinExistence type="predicted"/>
<evidence type="ECO:0000313" key="1">
    <source>
        <dbReference type="EMBL" id="KAG8176391.1"/>
    </source>
</evidence>
<dbReference type="PANTHER" id="PTHR46060">
    <property type="entry name" value="MARINER MOS1 TRANSPOSASE-LIKE PROTEIN"/>
    <property type="match status" value="1"/>
</dbReference>
<evidence type="ECO:0000313" key="2">
    <source>
        <dbReference type="Proteomes" id="UP000827092"/>
    </source>
</evidence>
<protein>
    <recommendedName>
        <fullName evidence="3">Histone-lysine N-methyltransferase SETMAR</fullName>
    </recommendedName>
</protein>